<organism evidence="1 2">
    <name type="scientific">Palleniella muris</name>
    <dbReference type="NCBI Taxonomy" id="3038145"/>
    <lineage>
        <taxon>Bacteria</taxon>
        <taxon>Pseudomonadati</taxon>
        <taxon>Bacteroidota</taxon>
        <taxon>Bacteroidia</taxon>
        <taxon>Bacteroidales</taxon>
        <taxon>Prevotellaceae</taxon>
        <taxon>Palleniella</taxon>
    </lineage>
</organism>
<evidence type="ECO:0000313" key="1">
    <source>
        <dbReference type="EMBL" id="TGX83181.1"/>
    </source>
</evidence>
<gene>
    <name evidence="1" type="ORF">E5358_04360</name>
</gene>
<evidence type="ECO:0000313" key="2">
    <source>
        <dbReference type="Proteomes" id="UP000308886"/>
    </source>
</evidence>
<dbReference type="Proteomes" id="UP000308886">
    <property type="component" value="Unassembled WGS sequence"/>
</dbReference>
<comment type="caution">
    <text evidence="1">The sequence shown here is derived from an EMBL/GenBank/DDBJ whole genome shotgun (WGS) entry which is preliminary data.</text>
</comment>
<proteinExistence type="predicted"/>
<name>A0AC61QRX0_9BACT</name>
<keyword evidence="2" id="KW-1185">Reference proteome</keyword>
<dbReference type="EMBL" id="SRZC01000005">
    <property type="protein sequence ID" value="TGX83181.1"/>
    <property type="molecule type" value="Genomic_DNA"/>
</dbReference>
<accession>A0AC61QRX0</accession>
<reference evidence="1" key="1">
    <citation type="submission" date="2019-04" db="EMBL/GenBank/DDBJ databases">
        <title>Microbes associate with the intestines of laboratory mice.</title>
        <authorList>
            <person name="Navarre W."/>
            <person name="Wong E."/>
            <person name="Huang K."/>
            <person name="Tropini C."/>
            <person name="Ng K."/>
            <person name="Yu B."/>
        </authorList>
    </citation>
    <scope>NUCLEOTIDE SEQUENCE</scope>
    <source>
        <strain evidence="1">NM73_A23</strain>
    </source>
</reference>
<sequence>MGIIHNKITKRLSSVDGRTLNVAKNTVATAVMRVCLLACSLIMVPITLDYLDTENYGVWMAMTSVLYSFSFFDIGLGNGMRNYMAEALSAGNKEMARSYFSTAMFILTGLAFLIAIVIIPLVHIIDINTLLNIKSVGNRELVMIFSMAVFFTLIQFVAKNIGMAYIAMQQYVVNDFIIFIGNVLSVIAVFILTKTTESNLAYVVAAFTGIPALAFCMAAVPLLRKHPYLKPRFNSVNTDVVKKVVGKGLGFFTIQITSCLVVFGGANVFISHYCGPEQVTIYNISFKLFNLLIIAYTIILSPLWNAYTDALVKNDYEWISRAYRRSARMLMMSVIAGLLLLSVSDFFFRKWVGSTVTIPFEVSVCVLLYVCSFNFTNCSSYLLNGFNKIRIQIVSSILLTVIYLVAITTVTGKYGVIGISLSMAAVFIIEGCLYAYQARLLITKRAKGIWNK</sequence>
<protein>
    <submittedName>
        <fullName evidence="1">Uncharacterized protein</fullName>
    </submittedName>
</protein>